<dbReference type="PANTHER" id="PTHR34853">
    <property type="match status" value="1"/>
</dbReference>
<organism evidence="1 2">
    <name type="scientific">Phytophthora lilii</name>
    <dbReference type="NCBI Taxonomy" id="2077276"/>
    <lineage>
        <taxon>Eukaryota</taxon>
        <taxon>Sar</taxon>
        <taxon>Stramenopiles</taxon>
        <taxon>Oomycota</taxon>
        <taxon>Peronosporomycetes</taxon>
        <taxon>Peronosporales</taxon>
        <taxon>Peronosporaceae</taxon>
        <taxon>Phytophthora</taxon>
    </lineage>
</organism>
<protein>
    <submittedName>
        <fullName evidence="1">Unnamed protein product</fullName>
    </submittedName>
</protein>
<dbReference type="GO" id="GO:0004806">
    <property type="term" value="F:triacylglycerol lipase activity"/>
    <property type="evidence" value="ECO:0007669"/>
    <property type="project" value="InterPro"/>
</dbReference>
<gene>
    <name evidence="1" type="ORF">Plil01_001553000</name>
</gene>
<comment type="caution">
    <text evidence="1">The sequence shown here is derived from an EMBL/GenBank/DDBJ whole genome shotgun (WGS) entry which is preliminary data.</text>
</comment>
<proteinExistence type="predicted"/>
<sequence>MLGFLATAVLIGDHSASQASKFDVGLTTAGSFQCGQAFYNTLKTTNAADLSTVGIDFDWDFYAIASNFSTAKPGDLLKFKPVDPTNLKNISGVSVWSLLTERGYAIVGTDYGGLGTNGTDHKYKDLHHSVTAARQAFGSVLSTEWMSVGHSQGGGAVWKLAEDVNSIAESSARIVPNSSSSNLGPTLHDSSAASLLPVLDKALKCVKSVLPNYTSSCTDGGSNGPCASGMLGLTLDLDIANMMSLTTGGPTAADIAIAQEFQDITSPANGSIAHGPILVVRGVNDTAILAETTEQAWQRAGATVARCI</sequence>
<dbReference type="Proteomes" id="UP001165083">
    <property type="component" value="Unassembled WGS sequence"/>
</dbReference>
<dbReference type="AlphaFoldDB" id="A0A9W7CSD7"/>
<dbReference type="InterPro" id="IPR029058">
    <property type="entry name" value="AB_hydrolase_fold"/>
</dbReference>
<evidence type="ECO:0000313" key="1">
    <source>
        <dbReference type="EMBL" id="GMF36738.1"/>
    </source>
</evidence>
<evidence type="ECO:0000313" key="2">
    <source>
        <dbReference type="Proteomes" id="UP001165083"/>
    </source>
</evidence>
<keyword evidence="2" id="KW-1185">Reference proteome</keyword>
<dbReference type="SUPFAM" id="SSF53474">
    <property type="entry name" value="alpha/beta-Hydrolases"/>
    <property type="match status" value="1"/>
</dbReference>
<dbReference type="InterPro" id="IPR005152">
    <property type="entry name" value="Lipase_secreted"/>
</dbReference>
<dbReference type="PANTHER" id="PTHR34853:SF1">
    <property type="entry name" value="LIPASE 5"/>
    <property type="match status" value="1"/>
</dbReference>
<dbReference type="EMBL" id="BSXW01001430">
    <property type="protein sequence ID" value="GMF36738.1"/>
    <property type="molecule type" value="Genomic_DNA"/>
</dbReference>
<name>A0A9W7CSD7_9STRA</name>
<dbReference type="OrthoDB" id="122250at2759"/>
<reference evidence="1" key="1">
    <citation type="submission" date="2023-04" db="EMBL/GenBank/DDBJ databases">
        <title>Phytophthora lilii NBRC 32176.</title>
        <authorList>
            <person name="Ichikawa N."/>
            <person name="Sato H."/>
            <person name="Tonouchi N."/>
        </authorList>
    </citation>
    <scope>NUCLEOTIDE SEQUENCE</scope>
    <source>
        <strain evidence="1">NBRC 32176</strain>
    </source>
</reference>
<dbReference type="Gene3D" id="3.40.50.1820">
    <property type="entry name" value="alpha/beta hydrolase"/>
    <property type="match status" value="1"/>
</dbReference>
<dbReference type="GO" id="GO:0016042">
    <property type="term" value="P:lipid catabolic process"/>
    <property type="evidence" value="ECO:0007669"/>
    <property type="project" value="InterPro"/>
</dbReference>
<accession>A0A9W7CSD7</accession>